<sequence>MFISTLLSRIVILTAGTLYPVYRSYKAVRNKDVKEYVKWMMYWIVFGIFCAGEAVADIFLAFWFPFYYELKIIFVFWLLSPWTRGASILYRNWVHPMFMKHEEEIDNFLEQAKNESYKQVVSLGSRGLSCARDIVATAALRGAAFSHVQLADLQRSYSTGDINNAGKDSGGERKRTTTTTVVYQKKAATTCIEEEKLGDNDDEAQVQTWTGSYDEHGHIVEYAMAESNEATAKKVNDEELVVIEEPRQFQTGCRSGSVPPPPPAASRSRSRQKKRRRRDKRSCPNCASNTLSTSKHAIDDTYG</sequence>
<keyword evidence="1" id="KW-0472">Membrane</keyword>
<comment type="caution">
    <text evidence="3">The sequence shown here is derived from an EMBL/GenBank/DDBJ whole genome shotgun (WGS) entry which is preliminary data.</text>
</comment>
<reference evidence="3 4" key="1">
    <citation type="submission" date="2024-10" db="EMBL/GenBank/DDBJ databases">
        <authorList>
            <person name="Kim D."/>
        </authorList>
    </citation>
    <scope>NUCLEOTIDE SEQUENCE [LARGE SCALE GENOMIC DNA]</scope>
    <source>
        <strain evidence="3">BH-2024</strain>
    </source>
</reference>
<feature type="transmembrane region" description="Helical" evidence="1">
    <location>
        <begin position="6"/>
        <end position="22"/>
    </location>
</feature>
<name>A0ABD2J1C5_9BILA</name>
<protein>
    <recommendedName>
        <fullName evidence="1">Receptor expression-enhancing protein</fullName>
    </recommendedName>
</protein>
<dbReference type="Pfam" id="PF03134">
    <property type="entry name" value="TB2_DP1_HVA22"/>
    <property type="match status" value="1"/>
</dbReference>
<proteinExistence type="inferred from homology"/>
<keyword evidence="4" id="KW-1185">Reference proteome</keyword>
<dbReference type="PANTHER" id="PTHR12300">
    <property type="entry name" value="HVA22-LIKE PROTEINS"/>
    <property type="match status" value="1"/>
</dbReference>
<keyword evidence="1" id="KW-1133">Transmembrane helix</keyword>
<evidence type="ECO:0000313" key="4">
    <source>
        <dbReference type="Proteomes" id="UP001620626"/>
    </source>
</evidence>
<dbReference type="PANTHER" id="PTHR12300:SF117">
    <property type="entry name" value="LP05237P-RELATED"/>
    <property type="match status" value="1"/>
</dbReference>
<evidence type="ECO:0000313" key="3">
    <source>
        <dbReference type="EMBL" id="KAL3084302.1"/>
    </source>
</evidence>
<evidence type="ECO:0000256" key="1">
    <source>
        <dbReference type="RuleBase" id="RU362006"/>
    </source>
</evidence>
<feature type="compositionally biased region" description="Basic residues" evidence="2">
    <location>
        <begin position="268"/>
        <end position="280"/>
    </location>
</feature>
<organism evidence="3 4">
    <name type="scientific">Heterodera trifolii</name>
    <dbReference type="NCBI Taxonomy" id="157864"/>
    <lineage>
        <taxon>Eukaryota</taxon>
        <taxon>Metazoa</taxon>
        <taxon>Ecdysozoa</taxon>
        <taxon>Nematoda</taxon>
        <taxon>Chromadorea</taxon>
        <taxon>Rhabditida</taxon>
        <taxon>Tylenchina</taxon>
        <taxon>Tylenchomorpha</taxon>
        <taxon>Tylenchoidea</taxon>
        <taxon>Heteroderidae</taxon>
        <taxon>Heteroderinae</taxon>
        <taxon>Heterodera</taxon>
    </lineage>
</organism>
<dbReference type="AlphaFoldDB" id="A0ABD2J1C5"/>
<dbReference type="Proteomes" id="UP001620626">
    <property type="component" value="Unassembled WGS sequence"/>
</dbReference>
<comment type="similarity">
    <text evidence="1">Belongs to the DP1 family.</text>
</comment>
<comment type="subcellular location">
    <subcellularLocation>
        <location evidence="1">Membrane</location>
        <topology evidence="1">Multi-pass membrane protein</topology>
    </subcellularLocation>
</comment>
<keyword evidence="1" id="KW-0812">Transmembrane</keyword>
<dbReference type="GO" id="GO:0016020">
    <property type="term" value="C:membrane"/>
    <property type="evidence" value="ECO:0007669"/>
    <property type="project" value="UniProtKB-SubCell"/>
</dbReference>
<dbReference type="InterPro" id="IPR004345">
    <property type="entry name" value="TB2_DP1_HVA22"/>
</dbReference>
<feature type="transmembrane region" description="Helical" evidence="1">
    <location>
        <begin position="42"/>
        <end position="66"/>
    </location>
</feature>
<gene>
    <name evidence="3" type="ORF">niasHT_035128</name>
</gene>
<evidence type="ECO:0000256" key="2">
    <source>
        <dbReference type="SAM" id="MobiDB-lite"/>
    </source>
</evidence>
<dbReference type="EMBL" id="JBICBT010001082">
    <property type="protein sequence ID" value="KAL3084302.1"/>
    <property type="molecule type" value="Genomic_DNA"/>
</dbReference>
<feature type="region of interest" description="Disordered" evidence="2">
    <location>
        <begin position="247"/>
        <end position="303"/>
    </location>
</feature>
<accession>A0ABD2J1C5</accession>
<feature type="compositionally biased region" description="Polar residues" evidence="2">
    <location>
        <begin position="285"/>
        <end position="295"/>
    </location>
</feature>